<evidence type="ECO:0000313" key="3">
    <source>
        <dbReference type="EMBL" id="MQY30991.1"/>
    </source>
</evidence>
<feature type="transmembrane region" description="Helical" evidence="2">
    <location>
        <begin position="249"/>
        <end position="272"/>
    </location>
</feature>
<feature type="compositionally biased region" description="Low complexity" evidence="1">
    <location>
        <begin position="283"/>
        <end position="294"/>
    </location>
</feature>
<dbReference type="AlphaFoldDB" id="A0A7K0DZ81"/>
<feature type="compositionally biased region" description="Pro residues" evidence="1">
    <location>
        <begin position="364"/>
        <end position="383"/>
    </location>
</feature>
<name>A0A7K0DZ81_9NOCA</name>
<gene>
    <name evidence="3" type="ORF">NRB56_65970</name>
</gene>
<proteinExistence type="predicted"/>
<feature type="region of interest" description="Disordered" evidence="1">
    <location>
        <begin position="218"/>
        <end position="242"/>
    </location>
</feature>
<feature type="region of interest" description="Disordered" evidence="1">
    <location>
        <begin position="278"/>
        <end position="392"/>
    </location>
</feature>
<evidence type="ECO:0000256" key="2">
    <source>
        <dbReference type="SAM" id="Phobius"/>
    </source>
</evidence>
<dbReference type="EMBL" id="WEGI01000016">
    <property type="protein sequence ID" value="MQY30991.1"/>
    <property type="molecule type" value="Genomic_DNA"/>
</dbReference>
<feature type="compositionally biased region" description="Low complexity" evidence="1">
    <location>
        <begin position="311"/>
        <end position="332"/>
    </location>
</feature>
<keyword evidence="2" id="KW-1133">Transmembrane helix</keyword>
<evidence type="ECO:0000313" key="4">
    <source>
        <dbReference type="Proteomes" id="UP000431401"/>
    </source>
</evidence>
<feature type="compositionally biased region" description="Pro residues" evidence="1">
    <location>
        <begin position="333"/>
        <end position="346"/>
    </location>
</feature>
<dbReference type="OrthoDB" id="4485998at2"/>
<comment type="caution">
    <text evidence="3">The sequence shown here is derived from an EMBL/GenBank/DDBJ whole genome shotgun (WGS) entry which is preliminary data.</text>
</comment>
<dbReference type="Proteomes" id="UP000431401">
    <property type="component" value="Unassembled WGS sequence"/>
</dbReference>
<keyword evidence="4" id="KW-1185">Reference proteome</keyword>
<organism evidence="3 4">
    <name type="scientific">Nocardia aurantia</name>
    <dbReference type="NCBI Taxonomy" id="2585199"/>
    <lineage>
        <taxon>Bacteria</taxon>
        <taxon>Bacillati</taxon>
        <taxon>Actinomycetota</taxon>
        <taxon>Actinomycetes</taxon>
        <taxon>Mycobacteriales</taxon>
        <taxon>Nocardiaceae</taxon>
        <taxon>Nocardia</taxon>
    </lineage>
</organism>
<sequence length="392" mass="40180">MATGVGLRIAEDVSVAAIVTSVGSPGAGTPEPHYVLRESVLHMADDGDTELGGQPLPGHSHSIRNFVSAIGDPAGVSVDSGPAYRPEDLLATALFCLINLAAEHLVGPAEFYAAYPPNWPEEDVQSVRDALDYLGLRAVVLVSEGDLVVVPGASGYAVAQAAAQAALSAVLSTPAGTTPPDPTHSETSLQVTDVLPALDEPRVAQAYSAAMPLAEPIGPDDATVAAENVSPPAGPATTATRVPRRPRRIAMLVAAAAFLGLLLGAVVVGVAWRANISPSAGNARTAPTPTTVAAPPAPAPTTTESGPTSVEPADTQETPETTEATPEPTTADTPPPPTTTPTPTSPPRSTTRTPRGSTTRTPTRPYPYPYPYGDPYGPSPDIPRLPTLQIPQ</sequence>
<protein>
    <submittedName>
        <fullName evidence="3">Uncharacterized protein</fullName>
    </submittedName>
</protein>
<evidence type="ECO:0000256" key="1">
    <source>
        <dbReference type="SAM" id="MobiDB-lite"/>
    </source>
</evidence>
<reference evidence="3 4" key="1">
    <citation type="submission" date="2019-10" db="EMBL/GenBank/DDBJ databases">
        <title>Nocardia macrotermitis sp. nov. and Nocardia aurantia sp. nov., isolated from the gut of fungus growing-termite Macrotermes natalensis.</title>
        <authorList>
            <person name="Benndorf R."/>
            <person name="Schwitalla J."/>
            <person name="Martin K."/>
            <person name="De Beer W."/>
            <person name="Kaster A.-K."/>
            <person name="Vollmers J."/>
            <person name="Poulsen M."/>
            <person name="Beemelmanns C."/>
        </authorList>
    </citation>
    <scope>NUCLEOTIDE SEQUENCE [LARGE SCALE GENOMIC DNA]</scope>
    <source>
        <strain evidence="3 4">RB56</strain>
    </source>
</reference>
<accession>A0A7K0DZ81</accession>
<feature type="compositionally biased region" description="Low complexity" evidence="1">
    <location>
        <begin position="347"/>
        <end position="363"/>
    </location>
</feature>
<dbReference type="RefSeq" id="WP_153348268.1">
    <property type="nucleotide sequence ID" value="NZ_WEGI01000016.1"/>
</dbReference>
<keyword evidence="2" id="KW-0812">Transmembrane</keyword>
<keyword evidence="2" id="KW-0472">Membrane</keyword>